<dbReference type="Pfam" id="PF22181">
    <property type="entry name" value="TarS_linker"/>
    <property type="match status" value="1"/>
</dbReference>
<dbReference type="CDD" id="cd00761">
    <property type="entry name" value="Glyco_tranf_GTA_type"/>
    <property type="match status" value="1"/>
</dbReference>
<gene>
    <name evidence="3" type="ORF">ACFSE6_04120</name>
</gene>
<feature type="domain" description="Glycosyltransferase 2-like" evidence="1">
    <location>
        <begin position="4"/>
        <end position="132"/>
    </location>
</feature>
<dbReference type="PANTHER" id="PTHR22916">
    <property type="entry name" value="GLYCOSYLTRANSFERASE"/>
    <property type="match status" value="1"/>
</dbReference>
<evidence type="ECO:0000313" key="4">
    <source>
        <dbReference type="Proteomes" id="UP001597277"/>
    </source>
</evidence>
<dbReference type="RefSeq" id="WP_388002450.1">
    <property type="nucleotide sequence ID" value="NZ_JBHUEE010000002.1"/>
</dbReference>
<protein>
    <submittedName>
        <fullName evidence="3">Glycosyltransferase</fullName>
        <ecNumber evidence="3">2.4.-.-</ecNumber>
    </submittedName>
</protein>
<dbReference type="SUPFAM" id="SSF53448">
    <property type="entry name" value="Nucleotide-diphospho-sugar transferases"/>
    <property type="match status" value="1"/>
</dbReference>
<dbReference type="EC" id="2.4.-.-" evidence="3"/>
<evidence type="ECO:0000259" key="1">
    <source>
        <dbReference type="Pfam" id="PF00535"/>
    </source>
</evidence>
<proteinExistence type="predicted"/>
<dbReference type="Pfam" id="PF00535">
    <property type="entry name" value="Glycos_transf_2"/>
    <property type="match status" value="1"/>
</dbReference>
<evidence type="ECO:0000259" key="2">
    <source>
        <dbReference type="Pfam" id="PF22181"/>
    </source>
</evidence>
<dbReference type="InterPro" id="IPR054028">
    <property type="entry name" value="TarS/TarP_linker"/>
</dbReference>
<dbReference type="PANTHER" id="PTHR22916:SF3">
    <property type="entry name" value="UDP-GLCNAC:BETAGAL BETA-1,3-N-ACETYLGLUCOSAMINYLTRANSFERASE-LIKE PROTEIN 1"/>
    <property type="match status" value="1"/>
</dbReference>
<comment type="caution">
    <text evidence="3">The sequence shown here is derived from an EMBL/GenBank/DDBJ whole genome shotgun (WGS) entry which is preliminary data.</text>
</comment>
<dbReference type="Proteomes" id="UP001597277">
    <property type="component" value="Unassembled WGS sequence"/>
</dbReference>
<dbReference type="InterPro" id="IPR029044">
    <property type="entry name" value="Nucleotide-diphossugar_trans"/>
</dbReference>
<reference evidence="4" key="1">
    <citation type="journal article" date="2019" name="Int. J. Syst. Evol. Microbiol.">
        <title>The Global Catalogue of Microorganisms (GCM) 10K type strain sequencing project: providing services to taxonomists for standard genome sequencing and annotation.</title>
        <authorList>
            <consortium name="The Broad Institute Genomics Platform"/>
            <consortium name="The Broad Institute Genome Sequencing Center for Infectious Disease"/>
            <person name="Wu L."/>
            <person name="Ma J."/>
        </authorList>
    </citation>
    <scope>NUCLEOTIDE SEQUENCE [LARGE SCALE GENOMIC DNA]</scope>
    <source>
        <strain evidence="4">JCM 17130</strain>
    </source>
</reference>
<dbReference type="InterPro" id="IPR001173">
    <property type="entry name" value="Glyco_trans_2-like"/>
</dbReference>
<keyword evidence="3" id="KW-0328">Glycosyltransferase</keyword>
<accession>A0ABW4L0F6</accession>
<name>A0ABW4L0F6_9MICO</name>
<dbReference type="GO" id="GO:0016757">
    <property type="term" value="F:glycosyltransferase activity"/>
    <property type="evidence" value="ECO:0007669"/>
    <property type="project" value="UniProtKB-KW"/>
</dbReference>
<dbReference type="EMBL" id="JBHUEE010000002">
    <property type="protein sequence ID" value="MFD1717006.1"/>
    <property type="molecule type" value="Genomic_DNA"/>
</dbReference>
<sequence length="619" mass="68014">MKVSVVVPTYRPQHLDRVLDSLDAQTLPAGDHELILADDGSGEDHVARLREVAARRAYTRLLELDHTGWPGHPRNAGLEAAQGEYVLFMDHDDELYPEALAAGYAYASAHDADVLAGKETRTDQAKWALEVYTANRPDAAADRDHGRHPLLPTNPHKLYRRRFLLEHGIRFPEGRRVLWEDVFFNIDVGGHRPRVAILAETPFYHWVRGGRTASSSYGEDLEEFWYWLEQIFARTDEILGADPDEEALARQHEQMRWYQFRHRMMPNLGAGFFAAPPRRRRSAEEIAGRILAERIPPRLDADLPVRLRARAHLARAGEWELLGELCALDAELAGVSSVEDTSWNADGTLRIEATARWTVRGGGPPPLVRTEDGGIRLALPTYLHEALPEELQDVTAEVHQAASALAVRSRADGVTWQLPTTCEVEVAGEPGDAAEVTVRAVAELDPATAALGRPLGAGVWDVGARNELFGVLNQRGLRTSRPARVALVDGETRVAYRTGSGMLAVDLGQHTRSLIGSAGTRAAQARGRHRRLGADGYEIPLGDLTAVGTSELDGSVVLQPLEEQPATITAEPGGPAVLSGRLRARPGRYRMLARFSGRPVDTKVVVTVGKDGRLSFEQG</sequence>
<organism evidence="3 4">
    <name type="scientific">Georgenia deserti</name>
    <dbReference type="NCBI Taxonomy" id="2093781"/>
    <lineage>
        <taxon>Bacteria</taxon>
        <taxon>Bacillati</taxon>
        <taxon>Actinomycetota</taxon>
        <taxon>Actinomycetes</taxon>
        <taxon>Micrococcales</taxon>
        <taxon>Bogoriellaceae</taxon>
        <taxon>Georgenia</taxon>
    </lineage>
</organism>
<dbReference type="Gene3D" id="3.90.550.10">
    <property type="entry name" value="Spore Coat Polysaccharide Biosynthesis Protein SpsA, Chain A"/>
    <property type="match status" value="1"/>
</dbReference>
<keyword evidence="4" id="KW-1185">Reference proteome</keyword>
<evidence type="ECO:0000313" key="3">
    <source>
        <dbReference type="EMBL" id="MFD1717006.1"/>
    </source>
</evidence>
<keyword evidence="3" id="KW-0808">Transferase</keyword>
<feature type="domain" description="TarS/TarP linker" evidence="2">
    <location>
        <begin position="250"/>
        <end position="325"/>
    </location>
</feature>